<evidence type="ECO:0000256" key="5">
    <source>
        <dbReference type="ARBA" id="ARBA00022679"/>
    </source>
</evidence>
<dbReference type="GO" id="GO:0005737">
    <property type="term" value="C:cytoplasm"/>
    <property type="evidence" value="ECO:0007669"/>
    <property type="project" value="TreeGrafter"/>
</dbReference>
<evidence type="ECO:0000256" key="8">
    <source>
        <dbReference type="ARBA" id="ARBA00023295"/>
    </source>
</evidence>
<evidence type="ECO:0000313" key="12">
    <source>
        <dbReference type="EMBL" id="CAD1831242.1"/>
    </source>
</evidence>
<evidence type="ECO:0000256" key="3">
    <source>
        <dbReference type="ARBA" id="ARBA00008834"/>
    </source>
</evidence>
<dbReference type="AlphaFoldDB" id="A0A6V7PK29"/>
<protein>
    <recommendedName>
        <fullName evidence="4">HECT-type E3 ubiquitin transferase</fullName>
        <ecNumber evidence="4">2.3.2.26</ecNumber>
    </recommendedName>
</protein>
<dbReference type="Gene3D" id="3.30.2160.10">
    <property type="entry name" value="Hect, E3 ligase catalytic domain"/>
    <property type="match status" value="1"/>
</dbReference>
<evidence type="ECO:0000259" key="11">
    <source>
        <dbReference type="PROSITE" id="PS50237"/>
    </source>
</evidence>
<comment type="similarity">
    <text evidence="3 10">Belongs to the glycosyl hydrolase 28 family.</text>
</comment>
<dbReference type="PANTHER" id="PTHR11254">
    <property type="entry name" value="HECT DOMAIN UBIQUITIN-PROTEIN LIGASE"/>
    <property type="match status" value="1"/>
</dbReference>
<gene>
    <name evidence="12" type="ORF">CB5_LOCUS14453</name>
</gene>
<dbReference type="InterPro" id="IPR035983">
    <property type="entry name" value="Hect_E3_ubiquitin_ligase"/>
</dbReference>
<dbReference type="SMART" id="SM00119">
    <property type="entry name" value="HECTc"/>
    <property type="match status" value="1"/>
</dbReference>
<keyword evidence="6 9" id="KW-0833">Ubl conjugation pathway</keyword>
<dbReference type="InterPro" id="IPR011050">
    <property type="entry name" value="Pectin_lyase_fold/virulence"/>
</dbReference>
<keyword evidence="5" id="KW-0808">Transferase</keyword>
<evidence type="ECO:0000256" key="6">
    <source>
        <dbReference type="ARBA" id="ARBA00022786"/>
    </source>
</evidence>
<comment type="caution">
    <text evidence="9">Lacks conserved residue(s) required for the propagation of feature annotation.</text>
</comment>
<dbReference type="Pfam" id="PF00632">
    <property type="entry name" value="HECT"/>
    <property type="match status" value="1"/>
</dbReference>
<organism evidence="12">
    <name type="scientific">Ananas comosus var. bracteatus</name>
    <name type="common">red pineapple</name>
    <dbReference type="NCBI Taxonomy" id="296719"/>
    <lineage>
        <taxon>Eukaryota</taxon>
        <taxon>Viridiplantae</taxon>
        <taxon>Streptophyta</taxon>
        <taxon>Embryophyta</taxon>
        <taxon>Tracheophyta</taxon>
        <taxon>Spermatophyta</taxon>
        <taxon>Magnoliopsida</taxon>
        <taxon>Liliopsida</taxon>
        <taxon>Poales</taxon>
        <taxon>Bromeliaceae</taxon>
        <taxon>Bromelioideae</taxon>
        <taxon>Ananas</taxon>
    </lineage>
</organism>
<dbReference type="GO" id="GO:0061630">
    <property type="term" value="F:ubiquitin protein ligase activity"/>
    <property type="evidence" value="ECO:0007669"/>
    <property type="project" value="UniProtKB-EC"/>
</dbReference>
<evidence type="ECO:0000256" key="9">
    <source>
        <dbReference type="PROSITE-ProRule" id="PRU00104"/>
    </source>
</evidence>
<dbReference type="Gene3D" id="3.90.1750.10">
    <property type="entry name" value="Hect, E3 ligase catalytic domains"/>
    <property type="match status" value="1"/>
</dbReference>
<evidence type="ECO:0000256" key="7">
    <source>
        <dbReference type="ARBA" id="ARBA00022801"/>
    </source>
</evidence>
<dbReference type="GO" id="GO:0005975">
    <property type="term" value="P:carbohydrate metabolic process"/>
    <property type="evidence" value="ECO:0007669"/>
    <property type="project" value="InterPro"/>
</dbReference>
<dbReference type="Pfam" id="PF00295">
    <property type="entry name" value="Glyco_hydro_28"/>
    <property type="match status" value="1"/>
</dbReference>
<dbReference type="GO" id="GO:0000209">
    <property type="term" value="P:protein polyubiquitination"/>
    <property type="evidence" value="ECO:0007669"/>
    <property type="project" value="TreeGrafter"/>
</dbReference>
<sequence>MLIDWSNLLAESFEYILHASPSVLRYGLPVGFKNEQATGPGVTREWFCLVCRKVFSPENVLFLACPSDRRRLDGSFRIPIIILPPFCTFAASSTHSVNLEYFKFSGRLIALALMHEVQIGITFDRTFFLQLAGKPITLEDVKDADPFLYLSCKWILDMDPDLVDSDALGLTFSRDVEVVGSIKNVELGTGGKDIVVNSSNREYYVNLLIKHSFVTSVAYQMGCGYNNIFAVCSLLLLALAANSQDSSLQFNVKDFGAVADGVTDSTQLDAVLSVQLRHGRDGQWHFLGGQQILHMNIFSSSNFALDLIKISAPGDSPNTDGIHIGDSTDIRITNSVIGTGTTVYSVSGEDQSCNISQHQRYVCVAGGDQDGLQRRRAVRRSRAQRISLDYNGSRDGDDQEEKVLTTTCVNVRGTSNGNVKPASCI</sequence>
<proteinExistence type="inferred from homology"/>
<comment type="pathway">
    <text evidence="2">Protein modification; protein ubiquitination.</text>
</comment>
<dbReference type="InterPro" id="IPR000743">
    <property type="entry name" value="Glyco_hydro_28"/>
</dbReference>
<dbReference type="InterPro" id="IPR000569">
    <property type="entry name" value="HECT_dom"/>
</dbReference>
<dbReference type="InterPro" id="IPR050409">
    <property type="entry name" value="E3_ubiq-protein_ligase"/>
</dbReference>
<dbReference type="EC" id="2.3.2.26" evidence="4"/>
<keyword evidence="8 10" id="KW-0326">Glycosidase</keyword>
<comment type="catalytic activity">
    <reaction evidence="1">
        <text>S-ubiquitinyl-[E2 ubiquitin-conjugating enzyme]-L-cysteine + [acceptor protein]-L-lysine = [E2 ubiquitin-conjugating enzyme]-L-cysteine + N(6)-ubiquitinyl-[acceptor protein]-L-lysine.</text>
        <dbReference type="EC" id="2.3.2.26"/>
    </reaction>
</comment>
<accession>A0A6V7PK29</accession>
<dbReference type="PANTHER" id="PTHR11254:SF424">
    <property type="entry name" value="E3 UBIQUITIN-PROTEIN LIGASE UPL5"/>
    <property type="match status" value="1"/>
</dbReference>
<feature type="domain" description="HECT" evidence="11">
    <location>
        <begin position="20"/>
        <end position="270"/>
    </location>
</feature>
<dbReference type="SUPFAM" id="SSF56204">
    <property type="entry name" value="Hect, E3 ligase catalytic domain"/>
    <property type="match status" value="1"/>
</dbReference>
<dbReference type="GO" id="GO:0004650">
    <property type="term" value="F:polygalacturonase activity"/>
    <property type="evidence" value="ECO:0007669"/>
    <property type="project" value="InterPro"/>
</dbReference>
<evidence type="ECO:0000256" key="1">
    <source>
        <dbReference type="ARBA" id="ARBA00000885"/>
    </source>
</evidence>
<keyword evidence="7 10" id="KW-0378">Hydrolase</keyword>
<dbReference type="Gene3D" id="2.160.20.10">
    <property type="entry name" value="Single-stranded right-handed beta-helix, Pectin lyase-like"/>
    <property type="match status" value="1"/>
</dbReference>
<name>A0A6V7PK29_ANACO</name>
<evidence type="ECO:0000256" key="4">
    <source>
        <dbReference type="ARBA" id="ARBA00012485"/>
    </source>
</evidence>
<dbReference type="PROSITE" id="PS50237">
    <property type="entry name" value="HECT"/>
    <property type="match status" value="1"/>
</dbReference>
<evidence type="ECO:0000256" key="10">
    <source>
        <dbReference type="RuleBase" id="RU361169"/>
    </source>
</evidence>
<dbReference type="GO" id="GO:0006511">
    <property type="term" value="P:ubiquitin-dependent protein catabolic process"/>
    <property type="evidence" value="ECO:0007669"/>
    <property type="project" value="TreeGrafter"/>
</dbReference>
<evidence type="ECO:0000256" key="2">
    <source>
        <dbReference type="ARBA" id="ARBA00004906"/>
    </source>
</evidence>
<dbReference type="SUPFAM" id="SSF51126">
    <property type="entry name" value="Pectin lyase-like"/>
    <property type="match status" value="1"/>
</dbReference>
<reference evidence="12" key="1">
    <citation type="submission" date="2020-07" db="EMBL/GenBank/DDBJ databases">
        <authorList>
            <person name="Lin J."/>
        </authorList>
    </citation>
    <scope>NUCLEOTIDE SEQUENCE</scope>
</reference>
<dbReference type="InterPro" id="IPR012334">
    <property type="entry name" value="Pectin_lyas_fold"/>
</dbReference>
<dbReference type="EMBL" id="LR862149">
    <property type="protein sequence ID" value="CAD1831242.1"/>
    <property type="molecule type" value="Genomic_DNA"/>
</dbReference>